<name>A0ABW8I8E9_9BACI</name>
<evidence type="ECO:0000256" key="8">
    <source>
        <dbReference type="SAM" id="Phobius"/>
    </source>
</evidence>
<feature type="transmembrane region" description="Helical" evidence="8">
    <location>
        <begin position="190"/>
        <end position="214"/>
    </location>
</feature>
<dbReference type="InterPro" id="IPR000060">
    <property type="entry name" value="BCCT_transptr"/>
</dbReference>
<reference evidence="9 10" key="1">
    <citation type="submission" date="2023-07" db="EMBL/GenBank/DDBJ databases">
        <title>Bacillus lucianemedeirus sp. nov, a new species isolated from an immunobiological production facility.</title>
        <authorList>
            <person name="Costa L.V."/>
            <person name="Miranda R.V.S.L."/>
            <person name="Brandao M.L.L."/>
            <person name="Reis C.M.F."/>
            <person name="Frazao A.M."/>
            <person name="Cruz F.V."/>
            <person name="Baio P.V.P."/>
            <person name="Veras J.F.C."/>
            <person name="Ramos J.N."/>
            <person name="Vieira V."/>
        </authorList>
    </citation>
    <scope>NUCLEOTIDE SEQUENCE [LARGE SCALE GENOMIC DNA]</scope>
    <source>
        <strain evidence="9 10">B190/17</strain>
    </source>
</reference>
<proteinExistence type="inferred from homology"/>
<evidence type="ECO:0000256" key="2">
    <source>
        <dbReference type="ARBA" id="ARBA00005658"/>
    </source>
</evidence>
<keyword evidence="10" id="KW-1185">Reference proteome</keyword>
<evidence type="ECO:0000256" key="7">
    <source>
        <dbReference type="ARBA" id="ARBA00023136"/>
    </source>
</evidence>
<feature type="transmembrane region" description="Helical" evidence="8">
    <location>
        <begin position="87"/>
        <end position="106"/>
    </location>
</feature>
<keyword evidence="3" id="KW-0813">Transport</keyword>
<feature type="transmembrane region" description="Helical" evidence="8">
    <location>
        <begin position="49"/>
        <end position="67"/>
    </location>
</feature>
<dbReference type="PANTHER" id="PTHR30047:SF7">
    <property type="entry name" value="HIGH-AFFINITY CHOLINE TRANSPORT PROTEIN"/>
    <property type="match status" value="1"/>
</dbReference>
<evidence type="ECO:0000256" key="3">
    <source>
        <dbReference type="ARBA" id="ARBA00022448"/>
    </source>
</evidence>
<feature type="transmembrane region" description="Helical" evidence="8">
    <location>
        <begin position="9"/>
        <end position="29"/>
    </location>
</feature>
<protein>
    <submittedName>
        <fullName evidence="9">BCCT family transporter</fullName>
    </submittedName>
</protein>
<feature type="transmembrane region" description="Helical" evidence="8">
    <location>
        <begin position="258"/>
        <end position="278"/>
    </location>
</feature>
<keyword evidence="6 8" id="KW-1133">Transmembrane helix</keyword>
<evidence type="ECO:0000256" key="4">
    <source>
        <dbReference type="ARBA" id="ARBA00022475"/>
    </source>
</evidence>
<comment type="caution">
    <text evidence="9">The sequence shown here is derived from an EMBL/GenBank/DDBJ whole genome shotgun (WGS) entry which is preliminary data.</text>
</comment>
<dbReference type="EMBL" id="JAUIYO010000005">
    <property type="protein sequence ID" value="MFK2825742.1"/>
    <property type="molecule type" value="Genomic_DNA"/>
</dbReference>
<accession>A0ABW8I8E9</accession>
<feature type="transmembrane region" description="Helical" evidence="8">
    <location>
        <begin position="313"/>
        <end position="330"/>
    </location>
</feature>
<feature type="transmembrane region" description="Helical" evidence="8">
    <location>
        <begin position="226"/>
        <end position="246"/>
    </location>
</feature>
<comment type="similarity">
    <text evidence="2">Belongs to the BCCT transporter (TC 2.A.15) family.</text>
</comment>
<comment type="subcellular location">
    <subcellularLocation>
        <location evidence="1">Cell membrane</location>
        <topology evidence="1">Multi-pass membrane protein</topology>
    </subcellularLocation>
</comment>
<keyword evidence="7 8" id="KW-0472">Membrane</keyword>
<feature type="transmembrane region" description="Helical" evidence="8">
    <location>
        <begin position="135"/>
        <end position="158"/>
    </location>
</feature>
<evidence type="ECO:0000313" key="9">
    <source>
        <dbReference type="EMBL" id="MFK2825742.1"/>
    </source>
</evidence>
<keyword evidence="4" id="KW-1003">Cell membrane</keyword>
<evidence type="ECO:0000256" key="6">
    <source>
        <dbReference type="ARBA" id="ARBA00022989"/>
    </source>
</evidence>
<feature type="transmembrane region" description="Helical" evidence="8">
    <location>
        <begin position="470"/>
        <end position="493"/>
    </location>
</feature>
<evidence type="ECO:0000256" key="1">
    <source>
        <dbReference type="ARBA" id="ARBA00004651"/>
    </source>
</evidence>
<gene>
    <name evidence="9" type="ORF">QYG89_08670</name>
</gene>
<evidence type="ECO:0000256" key="5">
    <source>
        <dbReference type="ARBA" id="ARBA00022692"/>
    </source>
</evidence>
<keyword evidence="5 8" id="KW-0812">Transmembrane</keyword>
<feature type="transmembrane region" description="Helical" evidence="8">
    <location>
        <begin position="342"/>
        <end position="364"/>
    </location>
</feature>
<dbReference type="NCBIfam" id="TIGR00842">
    <property type="entry name" value="bcct"/>
    <property type="match status" value="1"/>
</dbReference>
<dbReference type="PANTHER" id="PTHR30047">
    <property type="entry name" value="HIGH-AFFINITY CHOLINE TRANSPORT PROTEIN-RELATED"/>
    <property type="match status" value="1"/>
</dbReference>
<feature type="transmembrane region" description="Helical" evidence="8">
    <location>
        <begin position="401"/>
        <end position="425"/>
    </location>
</feature>
<dbReference type="Pfam" id="PF02028">
    <property type="entry name" value="BCCT"/>
    <property type="match status" value="1"/>
</dbReference>
<feature type="transmembrane region" description="Helical" evidence="8">
    <location>
        <begin position="445"/>
        <end position="464"/>
    </location>
</feature>
<dbReference type="Proteomes" id="UP001619911">
    <property type="component" value="Unassembled WGS sequence"/>
</dbReference>
<organism evidence="9 10">
    <name type="scientific">Bacillus lumedeiriae</name>
    <dbReference type="NCBI Taxonomy" id="3058829"/>
    <lineage>
        <taxon>Bacteria</taxon>
        <taxon>Bacillati</taxon>
        <taxon>Bacillota</taxon>
        <taxon>Bacilli</taxon>
        <taxon>Bacillales</taxon>
        <taxon>Bacillaceae</taxon>
        <taxon>Bacillus</taxon>
    </lineage>
</organism>
<evidence type="ECO:0000313" key="10">
    <source>
        <dbReference type="Proteomes" id="UP001619911"/>
    </source>
</evidence>
<dbReference type="RefSeq" id="WP_404316599.1">
    <property type="nucleotide sequence ID" value="NZ_JAUIYO010000005.1"/>
</dbReference>
<sequence length="517" mass="57057">MNKVKIDPIVFWSSFVVVVAATLALVLNRETAEPVLNQLMTDITFQLDWVFQFLTVGLFVLLLWLIFGRYGRIKLGEGNPEFSNFSWGAMLFCAGMGTSIMFWSIMEPIYYYTGPPFGIKPNSNEAAEWAVTYGLFHWGISAWSLYALPTVTIAYSFFVKKQSSLKISTACRGVLGKYADGWVGKLIDILVIWSLVGGLGTSLGLGVPMISAVIGEVFGMEQSLKLSIIIILIWTVIYCSSAYLGLYKGIRKLSDFNVYLALALAVFVLIAGPTLFILSNFSNSLGLMLQNIVYMSFYTDPINKGGFPQSWTVFYWAWFAATAPFMGLFVARISKGRTIRELISAILLWGTLGSWLYFAVFGGYSLHLQINDILPITQILEAQGGPAAVVAVLKTLPLSGIVLPFFVILGFIFLATSLDSATYILSAIATKELKDGQEPARWHRLLWGATLAIMAVALLIIGGLKVIQTSAVIVSVPVIIIYLLLTFSLLRWLKNDYGVSSSITNEPEVKTETQKVQ</sequence>